<keyword evidence="3" id="KW-0449">Lipoprotein</keyword>
<proteinExistence type="predicted"/>
<dbReference type="SUPFAM" id="SSF103088">
    <property type="entry name" value="OmpA-like"/>
    <property type="match status" value="1"/>
</dbReference>
<evidence type="ECO:0000256" key="1">
    <source>
        <dbReference type="PROSITE-ProRule" id="PRU00473"/>
    </source>
</evidence>
<feature type="domain" description="OmpA-like" evidence="2">
    <location>
        <begin position="1"/>
        <end position="91"/>
    </location>
</feature>
<dbReference type="Proteomes" id="UP000193061">
    <property type="component" value="Unassembled WGS sequence"/>
</dbReference>
<dbReference type="AlphaFoldDB" id="A0A1X7A236"/>
<dbReference type="OrthoDB" id="7876359at2"/>
<keyword evidence="4" id="KW-1185">Reference proteome</keyword>
<protein>
    <submittedName>
        <fullName evidence="3">Putative outer membrane lipoprotein</fullName>
    </submittedName>
</protein>
<dbReference type="GO" id="GO:0016020">
    <property type="term" value="C:membrane"/>
    <property type="evidence" value="ECO:0007669"/>
    <property type="project" value="UniProtKB-UniRule"/>
</dbReference>
<dbReference type="Pfam" id="PF00691">
    <property type="entry name" value="OmpA"/>
    <property type="match status" value="1"/>
</dbReference>
<dbReference type="EMBL" id="FWFX01000015">
    <property type="protein sequence ID" value="SLN68486.1"/>
    <property type="molecule type" value="Genomic_DNA"/>
</dbReference>
<reference evidence="3 4" key="1">
    <citation type="submission" date="2017-03" db="EMBL/GenBank/DDBJ databases">
        <authorList>
            <person name="Afonso C.L."/>
            <person name="Miller P.J."/>
            <person name="Scott M.A."/>
            <person name="Spackman E."/>
            <person name="Goraichik I."/>
            <person name="Dimitrov K.M."/>
            <person name="Suarez D.L."/>
            <person name="Swayne D.E."/>
        </authorList>
    </citation>
    <scope>NUCLEOTIDE SEQUENCE [LARGE SCALE GENOMIC DNA]</scope>
    <source>
        <strain evidence="3 4">CECT 7450</strain>
    </source>
</reference>
<name>A0A1X7A236_9RHOB</name>
<keyword evidence="1" id="KW-0472">Membrane</keyword>
<dbReference type="InterPro" id="IPR006665">
    <property type="entry name" value="OmpA-like"/>
</dbReference>
<accession>A0A1X7A236</accession>
<organism evidence="3 4">
    <name type="scientific">Roseovarius albus</name>
    <dbReference type="NCBI Taxonomy" id="1247867"/>
    <lineage>
        <taxon>Bacteria</taxon>
        <taxon>Pseudomonadati</taxon>
        <taxon>Pseudomonadota</taxon>
        <taxon>Alphaproteobacteria</taxon>
        <taxon>Rhodobacterales</taxon>
        <taxon>Roseobacteraceae</taxon>
        <taxon>Roseovarius</taxon>
    </lineage>
</organism>
<evidence type="ECO:0000313" key="3">
    <source>
        <dbReference type="EMBL" id="SLN68486.1"/>
    </source>
</evidence>
<sequence>MVQLASVLETRPMRRACVKLGGHSDSSGAAELNKKISKLRAEAVAAILKGKMDDVTRIQAVEGVGEAQLLEGFSASSPYHRRVAILARDCE</sequence>
<evidence type="ECO:0000313" key="4">
    <source>
        <dbReference type="Proteomes" id="UP000193061"/>
    </source>
</evidence>
<evidence type="ECO:0000259" key="2">
    <source>
        <dbReference type="PROSITE" id="PS51123"/>
    </source>
</evidence>
<gene>
    <name evidence="3" type="ORF">ROA7450_03670</name>
</gene>
<dbReference type="Gene3D" id="3.30.1330.60">
    <property type="entry name" value="OmpA-like domain"/>
    <property type="match status" value="1"/>
</dbReference>
<dbReference type="InterPro" id="IPR036737">
    <property type="entry name" value="OmpA-like_sf"/>
</dbReference>
<dbReference type="PROSITE" id="PS51123">
    <property type="entry name" value="OMPA_2"/>
    <property type="match status" value="1"/>
</dbReference>